<dbReference type="GO" id="GO:0005576">
    <property type="term" value="C:extracellular region"/>
    <property type="evidence" value="ECO:0007669"/>
    <property type="project" value="UniProtKB-SubCell"/>
</dbReference>
<dbReference type="Proteomes" id="UP001280121">
    <property type="component" value="Unassembled WGS sequence"/>
</dbReference>
<name>A0AAE0CTC4_9ROSI</name>
<dbReference type="EMBL" id="JANJYI010000001">
    <property type="protein sequence ID" value="KAK2662143.1"/>
    <property type="molecule type" value="Genomic_DNA"/>
</dbReference>
<accession>A0AAE0CTC4</accession>
<dbReference type="PANTHER" id="PTHR45650">
    <property type="entry name" value="GDSL-LIKE LIPASE/ACYLHYDROLASE-RELATED"/>
    <property type="match status" value="1"/>
</dbReference>
<evidence type="ECO:0000256" key="3">
    <source>
        <dbReference type="ARBA" id="ARBA00022525"/>
    </source>
</evidence>
<dbReference type="InterPro" id="IPR036514">
    <property type="entry name" value="SGNH_hydro_sf"/>
</dbReference>
<evidence type="ECO:0000256" key="6">
    <source>
        <dbReference type="ARBA" id="ARBA00022963"/>
    </source>
</evidence>
<keyword evidence="5" id="KW-0378">Hydrolase</keyword>
<dbReference type="InterPro" id="IPR051238">
    <property type="entry name" value="GDSL_esterase/lipase"/>
</dbReference>
<evidence type="ECO:0000313" key="9">
    <source>
        <dbReference type="EMBL" id="KAK2662143.1"/>
    </source>
</evidence>
<proteinExistence type="inferred from homology"/>
<protein>
    <recommendedName>
        <fullName evidence="11">Wall-associated receptor kinase galacturonan-binding domain-containing protein</fullName>
    </recommendedName>
</protein>
<feature type="signal peptide" evidence="8">
    <location>
        <begin position="1"/>
        <end position="24"/>
    </location>
</feature>
<sequence>MILAMLQFEVILLVLWPVLALAQAQPAGLSTNCTSKCGIVTIPFPFGIEEGCSMDGWLKVDCNHRNVALHGTNGSLCLDFINDLVELFNFKLISLVDELNKDLHDAKLICVNIYGIALIPTKAYRIINSPPCCEVGANISTTFLCVRDSKSCKLFKFLHLFGDAIHPSETSNIVTGARAYHALFPYDTYPIDIHHLDRL</sequence>
<evidence type="ECO:0000256" key="5">
    <source>
        <dbReference type="ARBA" id="ARBA00022801"/>
    </source>
</evidence>
<dbReference type="GO" id="GO:0016787">
    <property type="term" value="F:hydrolase activity"/>
    <property type="evidence" value="ECO:0007669"/>
    <property type="project" value="UniProtKB-KW"/>
</dbReference>
<comment type="caution">
    <text evidence="9">The sequence shown here is derived from an EMBL/GenBank/DDBJ whole genome shotgun (WGS) entry which is preliminary data.</text>
</comment>
<reference evidence="9" key="1">
    <citation type="journal article" date="2023" name="Plant J.">
        <title>Genome sequences and population genomics provide insights into the demographic history, inbreeding, and mutation load of two 'living fossil' tree species of Dipteronia.</title>
        <authorList>
            <person name="Feng Y."/>
            <person name="Comes H.P."/>
            <person name="Chen J."/>
            <person name="Zhu S."/>
            <person name="Lu R."/>
            <person name="Zhang X."/>
            <person name="Li P."/>
            <person name="Qiu J."/>
            <person name="Olsen K.M."/>
            <person name="Qiu Y."/>
        </authorList>
    </citation>
    <scope>NUCLEOTIDE SEQUENCE</scope>
    <source>
        <strain evidence="9">KIB01</strain>
    </source>
</reference>
<comment type="similarity">
    <text evidence="2">Belongs to the 'GDSL' lipolytic enzyme family.</text>
</comment>
<keyword evidence="10" id="KW-1185">Reference proteome</keyword>
<gene>
    <name evidence="9" type="ORF">Ddye_000717</name>
</gene>
<evidence type="ECO:0000256" key="7">
    <source>
        <dbReference type="ARBA" id="ARBA00023098"/>
    </source>
</evidence>
<evidence type="ECO:0008006" key="11">
    <source>
        <dbReference type="Google" id="ProtNLM"/>
    </source>
</evidence>
<organism evidence="9 10">
    <name type="scientific">Dipteronia dyeriana</name>
    <dbReference type="NCBI Taxonomy" id="168575"/>
    <lineage>
        <taxon>Eukaryota</taxon>
        <taxon>Viridiplantae</taxon>
        <taxon>Streptophyta</taxon>
        <taxon>Embryophyta</taxon>
        <taxon>Tracheophyta</taxon>
        <taxon>Spermatophyta</taxon>
        <taxon>Magnoliopsida</taxon>
        <taxon>eudicotyledons</taxon>
        <taxon>Gunneridae</taxon>
        <taxon>Pentapetalae</taxon>
        <taxon>rosids</taxon>
        <taxon>malvids</taxon>
        <taxon>Sapindales</taxon>
        <taxon>Sapindaceae</taxon>
        <taxon>Hippocastanoideae</taxon>
        <taxon>Acereae</taxon>
        <taxon>Dipteronia</taxon>
    </lineage>
</organism>
<evidence type="ECO:0000256" key="8">
    <source>
        <dbReference type="SAM" id="SignalP"/>
    </source>
</evidence>
<evidence type="ECO:0000256" key="4">
    <source>
        <dbReference type="ARBA" id="ARBA00022729"/>
    </source>
</evidence>
<evidence type="ECO:0000256" key="1">
    <source>
        <dbReference type="ARBA" id="ARBA00004613"/>
    </source>
</evidence>
<evidence type="ECO:0000256" key="2">
    <source>
        <dbReference type="ARBA" id="ARBA00008668"/>
    </source>
</evidence>
<dbReference type="Gene3D" id="3.40.50.1110">
    <property type="entry name" value="SGNH hydrolase"/>
    <property type="match status" value="1"/>
</dbReference>
<keyword evidence="3" id="KW-0964">Secreted</keyword>
<dbReference type="AlphaFoldDB" id="A0AAE0CTC4"/>
<keyword evidence="6" id="KW-0442">Lipid degradation</keyword>
<dbReference type="GO" id="GO:0016042">
    <property type="term" value="P:lipid catabolic process"/>
    <property type="evidence" value="ECO:0007669"/>
    <property type="project" value="UniProtKB-KW"/>
</dbReference>
<keyword evidence="7" id="KW-0443">Lipid metabolism</keyword>
<keyword evidence="4 8" id="KW-0732">Signal</keyword>
<comment type="subcellular location">
    <subcellularLocation>
        <location evidence="1">Secreted</location>
    </subcellularLocation>
</comment>
<dbReference type="PANTHER" id="PTHR45650:SF9">
    <property type="entry name" value="SGNH HYDROLASE-TYPE ESTERASE DOMAIN-CONTAINING PROTEIN"/>
    <property type="match status" value="1"/>
</dbReference>
<evidence type="ECO:0000313" key="10">
    <source>
        <dbReference type="Proteomes" id="UP001280121"/>
    </source>
</evidence>
<feature type="chain" id="PRO_5042170261" description="Wall-associated receptor kinase galacturonan-binding domain-containing protein" evidence="8">
    <location>
        <begin position="25"/>
        <end position="199"/>
    </location>
</feature>